<dbReference type="InterPro" id="IPR003661">
    <property type="entry name" value="HisK_dim/P_dom"/>
</dbReference>
<evidence type="ECO:0000256" key="7">
    <source>
        <dbReference type="ARBA" id="ARBA00022741"/>
    </source>
</evidence>
<evidence type="ECO:0000256" key="6">
    <source>
        <dbReference type="ARBA" id="ARBA00022679"/>
    </source>
</evidence>
<dbReference type="InterPro" id="IPR003594">
    <property type="entry name" value="HATPase_dom"/>
</dbReference>
<dbReference type="PRINTS" id="PR00344">
    <property type="entry name" value="BCTRLSENSOR"/>
</dbReference>
<comment type="catalytic activity">
    <reaction evidence="1">
        <text>ATP + protein L-histidine = ADP + protein N-phospho-L-histidine.</text>
        <dbReference type="EC" id="2.7.13.3"/>
    </reaction>
</comment>
<dbReference type="OrthoDB" id="9809348at2"/>
<dbReference type="SUPFAM" id="SSF55874">
    <property type="entry name" value="ATPase domain of HSP90 chaperone/DNA topoisomerase II/histidine kinase"/>
    <property type="match status" value="2"/>
</dbReference>
<dbReference type="Pfam" id="PF07695">
    <property type="entry name" value="7TMR-DISM_7TM"/>
    <property type="match status" value="1"/>
</dbReference>
<evidence type="ECO:0000256" key="10">
    <source>
        <dbReference type="ARBA" id="ARBA00023012"/>
    </source>
</evidence>
<dbReference type="SMART" id="SM00448">
    <property type="entry name" value="REC"/>
    <property type="match status" value="1"/>
</dbReference>
<dbReference type="Pfam" id="PF00512">
    <property type="entry name" value="HisKA"/>
    <property type="match status" value="1"/>
</dbReference>
<evidence type="ECO:0000313" key="13">
    <source>
        <dbReference type="Proteomes" id="UP000217696"/>
    </source>
</evidence>
<accession>A0A0U5C6S4</accession>
<dbReference type="GO" id="GO:0000155">
    <property type="term" value="F:phosphorelay sensor kinase activity"/>
    <property type="evidence" value="ECO:0007669"/>
    <property type="project" value="InterPro"/>
</dbReference>
<dbReference type="KEGG" id="asoc:CB4_02001"/>
<dbReference type="Gene3D" id="1.10.287.130">
    <property type="match status" value="1"/>
</dbReference>
<dbReference type="Gene3D" id="2.60.120.260">
    <property type="entry name" value="Galactose-binding domain-like"/>
    <property type="match status" value="1"/>
</dbReference>
<dbReference type="EC" id="2.7.13.3" evidence="3"/>
<dbReference type="InterPro" id="IPR036890">
    <property type="entry name" value="HATPase_C_sf"/>
</dbReference>
<gene>
    <name evidence="12" type="primary">rpfC_1</name>
    <name evidence="12" type="ORF">CB4_02001</name>
</gene>
<dbReference type="PROSITE" id="PS50109">
    <property type="entry name" value="HIS_KIN"/>
    <property type="match status" value="2"/>
</dbReference>
<dbReference type="PROSITE" id="PS50110">
    <property type="entry name" value="RESPONSE_REGULATORY"/>
    <property type="match status" value="1"/>
</dbReference>
<dbReference type="AlphaFoldDB" id="A0A0U5C6S4"/>
<dbReference type="InterPro" id="IPR010559">
    <property type="entry name" value="Sig_transdc_His_kin_internal"/>
</dbReference>
<dbReference type="InterPro" id="IPR008979">
    <property type="entry name" value="Galactose-bd-like_sf"/>
</dbReference>
<dbReference type="PANTHER" id="PTHR43547:SF2">
    <property type="entry name" value="HYBRID SIGNAL TRANSDUCTION HISTIDINE KINASE C"/>
    <property type="match status" value="1"/>
</dbReference>
<dbReference type="CDD" id="cd00082">
    <property type="entry name" value="HisKA"/>
    <property type="match status" value="1"/>
</dbReference>
<evidence type="ECO:0000256" key="9">
    <source>
        <dbReference type="ARBA" id="ARBA00022840"/>
    </source>
</evidence>
<comment type="subcellular location">
    <subcellularLocation>
        <location evidence="2">Cell membrane</location>
    </subcellularLocation>
</comment>
<dbReference type="SUPFAM" id="SSF52172">
    <property type="entry name" value="CheY-like"/>
    <property type="match status" value="1"/>
</dbReference>
<dbReference type="FunFam" id="3.30.565.10:FF:000023">
    <property type="entry name" value="PAS domain-containing sensor histidine kinase"/>
    <property type="match status" value="1"/>
</dbReference>
<dbReference type="SMART" id="SM00387">
    <property type="entry name" value="HATPase_c"/>
    <property type="match status" value="2"/>
</dbReference>
<keyword evidence="4" id="KW-1003">Cell membrane</keyword>
<dbReference type="InterPro" id="IPR004358">
    <property type="entry name" value="Sig_transdc_His_kin-like_C"/>
</dbReference>
<keyword evidence="5" id="KW-0597">Phosphoprotein</keyword>
<dbReference type="Pfam" id="PF06580">
    <property type="entry name" value="His_kinase"/>
    <property type="match status" value="1"/>
</dbReference>
<dbReference type="Gene3D" id="3.30.565.10">
    <property type="entry name" value="Histidine kinase-like ATPase, C-terminal domain"/>
    <property type="match status" value="2"/>
</dbReference>
<dbReference type="CDD" id="cd16922">
    <property type="entry name" value="HATPase_EvgS-ArcB-TorS-like"/>
    <property type="match status" value="1"/>
</dbReference>
<evidence type="ECO:0000256" key="8">
    <source>
        <dbReference type="ARBA" id="ARBA00022777"/>
    </source>
</evidence>
<reference evidence="12 13" key="1">
    <citation type="submission" date="2015-12" db="EMBL/GenBank/DDBJ databases">
        <title>Genome sequence of Aneurinibacillus soli.</title>
        <authorList>
            <person name="Lee J.S."/>
            <person name="Lee K.C."/>
            <person name="Kim K.K."/>
            <person name="Lee B.W."/>
        </authorList>
    </citation>
    <scope>NUCLEOTIDE SEQUENCE [LARGE SCALE GENOMIC DNA]</scope>
    <source>
        <strain evidence="12 13">CB4</strain>
    </source>
</reference>
<dbReference type="InterPro" id="IPR036097">
    <property type="entry name" value="HisK_dim/P_sf"/>
</dbReference>
<keyword evidence="11" id="KW-0472">Membrane</keyword>
<dbReference type="Gene3D" id="3.40.50.2300">
    <property type="match status" value="1"/>
</dbReference>
<dbReference type="InterPro" id="IPR001789">
    <property type="entry name" value="Sig_transdc_resp-reg_receiver"/>
</dbReference>
<dbReference type="Proteomes" id="UP000217696">
    <property type="component" value="Chromosome"/>
</dbReference>
<dbReference type="EMBL" id="AP017312">
    <property type="protein sequence ID" value="BAU27827.1"/>
    <property type="molecule type" value="Genomic_DNA"/>
</dbReference>
<name>A0A0U5C6S4_9BACL</name>
<keyword evidence="7" id="KW-0547">Nucleotide-binding</keyword>
<dbReference type="PANTHER" id="PTHR43547">
    <property type="entry name" value="TWO-COMPONENT HISTIDINE KINASE"/>
    <property type="match status" value="1"/>
</dbReference>
<keyword evidence="6 12" id="KW-0808">Transferase</keyword>
<dbReference type="SMART" id="SM00388">
    <property type="entry name" value="HisKA"/>
    <property type="match status" value="1"/>
</dbReference>
<evidence type="ECO:0000256" key="11">
    <source>
        <dbReference type="ARBA" id="ARBA00023136"/>
    </source>
</evidence>
<evidence type="ECO:0000256" key="5">
    <source>
        <dbReference type="ARBA" id="ARBA00022553"/>
    </source>
</evidence>
<keyword evidence="13" id="KW-1185">Reference proteome</keyword>
<keyword evidence="8" id="KW-0418">Kinase</keyword>
<dbReference type="SUPFAM" id="SSF47384">
    <property type="entry name" value="Homodimeric domain of signal transducing histidine kinase"/>
    <property type="match status" value="1"/>
</dbReference>
<protein>
    <recommendedName>
        <fullName evidence="3">histidine kinase</fullName>
        <ecNumber evidence="3">2.7.13.3</ecNumber>
    </recommendedName>
</protein>
<evidence type="ECO:0000313" key="12">
    <source>
        <dbReference type="EMBL" id="BAU27827.1"/>
    </source>
</evidence>
<dbReference type="InterPro" id="IPR011006">
    <property type="entry name" value="CheY-like_superfamily"/>
</dbReference>
<dbReference type="GO" id="GO:0005886">
    <property type="term" value="C:plasma membrane"/>
    <property type="evidence" value="ECO:0007669"/>
    <property type="project" value="UniProtKB-SubCell"/>
</dbReference>
<dbReference type="InterPro" id="IPR011623">
    <property type="entry name" value="7TMR_DISM_rcpt_extracell_dom1"/>
</dbReference>
<keyword evidence="10" id="KW-0902">Two-component regulatory system</keyword>
<sequence>MKTRLLAFFLCILAFIGIFYGIWWMMNKFNHQTSPRSQHGFLDLSTWDFTKNGAVPLTGEWEFYPNQLLTHHDFVVSRPTPEYVPVPSPWNRYTRNGKSLSPFGSATYRLQIKLPHAEKVFGLKTSIIRMSNRIYINGKQLGASGIPKTNATYSPENTPYTRYTQLSGGVVEILVHVANYDYAPGGGIIDPIYFGEQTSIAALQNKALLFDSIVITSMTIMGLYLFGLYTQRRSDLFLLYFALYCLAAAFYAATHGEKILYMFVPSIHYYVFAKLQFFSTSITLIGLTMYTYYSFRELCSKWVIRICLAVGIFLVAVVACPLSVHSRFEILQITFALYTWMYLTYMSILASIRRVEGTFYLIFSSLFLIMYTIMLALTSIGYLPLNIVPPFWPVLFILLHSLWMSLRFSNAFKKVEELSVKLLTFDKRKDEFLAKTSHELRTPLHGIINIAELLLQDKKEDLEPKQKEGLVAIHLIGKRLATLINDIVDVSKIKHGELRIYPVPVDTRAVAQMIISFFEMMQKEKQLLLINQIPNDLPLAYADENRLKQIFYNLVDNAIKYTDSGKVELLGYVEGNFVTISVKDTGTGIPAEKFEEIFDSFHQLEDHMTSENPGIGLGLSITKQLIELHGGTIHVQSTVGEGSCFTFTLPIANEGNKDIQEHTLFTDAESAATATLSFSTPYKLLKESTYTVLVVDDEYSNLKVLLDALDSMGHSVIAAKNGQEALDMLHSHPTIDLVILDLMMPRMSGLDVCRTIRATHKLTEIPVLILTAAGQLGDIVASFEAGANDFLQKPVALPELKARVESLLLLKKSVQEALQHELDFLQAQITPHFLYNTLNTVISLSYKDVEKMREIINDLTYYLRAKFDFHNQERLIPLAQELELVRAYFGIEEVRYGTRLRVIFEIDETVHCLLPPLTIQPLVENAVRHGIAPKLSGGTITLSISQTIDMIYITVADDGVGIAESRLKEIVVGQYKGVGLQNVDKRLQNFYQCRLQIESSDQTGTTITIALPKEKLR</sequence>
<organism evidence="12 13">
    <name type="scientific">Aneurinibacillus soli</name>
    <dbReference type="NCBI Taxonomy" id="1500254"/>
    <lineage>
        <taxon>Bacteria</taxon>
        <taxon>Bacillati</taxon>
        <taxon>Bacillota</taxon>
        <taxon>Bacilli</taxon>
        <taxon>Bacillales</taxon>
        <taxon>Paenibacillaceae</taxon>
        <taxon>Aneurinibacillus group</taxon>
        <taxon>Aneurinibacillus</taxon>
    </lineage>
</organism>
<dbReference type="InterPro" id="IPR005467">
    <property type="entry name" value="His_kinase_dom"/>
</dbReference>
<proteinExistence type="predicted"/>
<evidence type="ECO:0000256" key="1">
    <source>
        <dbReference type="ARBA" id="ARBA00000085"/>
    </source>
</evidence>
<dbReference type="Pfam" id="PF00072">
    <property type="entry name" value="Response_reg"/>
    <property type="match status" value="1"/>
</dbReference>
<keyword evidence="9" id="KW-0067">ATP-binding</keyword>
<dbReference type="GO" id="GO:0005524">
    <property type="term" value="F:ATP binding"/>
    <property type="evidence" value="ECO:0007669"/>
    <property type="project" value="UniProtKB-KW"/>
</dbReference>
<dbReference type="Pfam" id="PF02518">
    <property type="entry name" value="HATPase_c"/>
    <property type="match status" value="2"/>
</dbReference>
<dbReference type="SUPFAM" id="SSF49785">
    <property type="entry name" value="Galactose-binding domain-like"/>
    <property type="match status" value="1"/>
</dbReference>
<evidence type="ECO:0000256" key="2">
    <source>
        <dbReference type="ARBA" id="ARBA00004236"/>
    </source>
</evidence>
<evidence type="ECO:0000256" key="3">
    <source>
        <dbReference type="ARBA" id="ARBA00012438"/>
    </source>
</evidence>
<dbReference type="RefSeq" id="WP_096465470.1">
    <property type="nucleotide sequence ID" value="NZ_AP017312.1"/>
</dbReference>
<evidence type="ECO:0000256" key="4">
    <source>
        <dbReference type="ARBA" id="ARBA00022475"/>
    </source>
</evidence>